<gene>
    <name evidence="2" type="ORF">THAOC_16978</name>
</gene>
<dbReference type="Proteomes" id="UP000266841">
    <property type="component" value="Unassembled WGS sequence"/>
</dbReference>
<name>K0SAT9_THAOC</name>
<evidence type="ECO:0000313" key="3">
    <source>
        <dbReference type="Proteomes" id="UP000266841"/>
    </source>
</evidence>
<feature type="compositionally biased region" description="Polar residues" evidence="1">
    <location>
        <begin position="58"/>
        <end position="68"/>
    </location>
</feature>
<protein>
    <submittedName>
        <fullName evidence="2">Uncharacterized protein</fullName>
    </submittedName>
</protein>
<keyword evidence="3" id="KW-1185">Reference proteome</keyword>
<evidence type="ECO:0000256" key="1">
    <source>
        <dbReference type="SAM" id="MobiDB-lite"/>
    </source>
</evidence>
<dbReference type="AlphaFoldDB" id="K0SAT9"/>
<evidence type="ECO:0000313" key="2">
    <source>
        <dbReference type="EMBL" id="EJK62410.1"/>
    </source>
</evidence>
<dbReference type="EMBL" id="AGNL01018903">
    <property type="protein sequence ID" value="EJK62410.1"/>
    <property type="molecule type" value="Genomic_DNA"/>
</dbReference>
<sequence length="148" mass="16591">MGQSRHRIRFSFFDPNEKPPEAADFFAFLRPFPSWRASSPYPPPGRGRTSRVAGMEASSKSGRTSSKTMSKEVRPSDSHAAFVKQLLRGWKTGLSALLEGDAVIRHARAERLDHKDSVPRRAGPERVQFHRQGGLDVVEVDQAHIEVQ</sequence>
<reference evidence="2 3" key="1">
    <citation type="journal article" date="2012" name="Genome Biol.">
        <title>Genome and low-iron response of an oceanic diatom adapted to chronic iron limitation.</title>
        <authorList>
            <person name="Lommer M."/>
            <person name="Specht M."/>
            <person name="Roy A.S."/>
            <person name="Kraemer L."/>
            <person name="Andreson R."/>
            <person name="Gutowska M.A."/>
            <person name="Wolf J."/>
            <person name="Bergner S.V."/>
            <person name="Schilhabel M.B."/>
            <person name="Klostermeier U.C."/>
            <person name="Beiko R.G."/>
            <person name="Rosenstiel P."/>
            <person name="Hippler M."/>
            <person name="Laroche J."/>
        </authorList>
    </citation>
    <scope>NUCLEOTIDE SEQUENCE [LARGE SCALE GENOMIC DNA]</scope>
    <source>
        <strain evidence="2 3">CCMP1005</strain>
    </source>
</reference>
<comment type="caution">
    <text evidence="2">The sequence shown here is derived from an EMBL/GenBank/DDBJ whole genome shotgun (WGS) entry which is preliminary data.</text>
</comment>
<proteinExistence type="predicted"/>
<feature type="region of interest" description="Disordered" evidence="1">
    <location>
        <begin position="34"/>
        <end position="78"/>
    </location>
</feature>
<accession>K0SAT9</accession>
<organism evidence="2 3">
    <name type="scientific">Thalassiosira oceanica</name>
    <name type="common">Marine diatom</name>
    <dbReference type="NCBI Taxonomy" id="159749"/>
    <lineage>
        <taxon>Eukaryota</taxon>
        <taxon>Sar</taxon>
        <taxon>Stramenopiles</taxon>
        <taxon>Ochrophyta</taxon>
        <taxon>Bacillariophyta</taxon>
        <taxon>Coscinodiscophyceae</taxon>
        <taxon>Thalassiosirophycidae</taxon>
        <taxon>Thalassiosirales</taxon>
        <taxon>Thalassiosiraceae</taxon>
        <taxon>Thalassiosira</taxon>
    </lineage>
</organism>